<evidence type="ECO:0000313" key="11">
    <source>
        <dbReference type="EMBL" id="OAD75279.1"/>
    </source>
</evidence>
<dbReference type="InterPro" id="IPR045258">
    <property type="entry name" value="ACAP1/2/3-like"/>
</dbReference>
<keyword evidence="12" id="KW-1185">Reference proteome</keyword>
<dbReference type="Pfam" id="PF16746">
    <property type="entry name" value="BAR_3"/>
    <property type="match status" value="1"/>
</dbReference>
<reference evidence="12" key="1">
    <citation type="submission" date="2015-06" db="EMBL/GenBank/DDBJ databases">
        <title>Expansion of signal transduction pathways in fungi by whole-genome duplication.</title>
        <authorList>
            <consortium name="DOE Joint Genome Institute"/>
            <person name="Corrochano L.M."/>
            <person name="Kuo A."/>
            <person name="Marcet-Houben M."/>
            <person name="Polaino S."/>
            <person name="Salamov A."/>
            <person name="Villalobos J.M."/>
            <person name="Alvarez M.I."/>
            <person name="Avalos J."/>
            <person name="Benito E.P."/>
            <person name="Benoit I."/>
            <person name="Burger G."/>
            <person name="Camino L.P."/>
            <person name="Canovas D."/>
            <person name="Cerda-Olmedo E."/>
            <person name="Cheng J.-F."/>
            <person name="Dominguez A."/>
            <person name="Elias M."/>
            <person name="Eslava A.P."/>
            <person name="Glaser F."/>
            <person name="Grimwood J."/>
            <person name="Gutierrez G."/>
            <person name="Heitman J."/>
            <person name="Henrissat B."/>
            <person name="Iturriaga E.A."/>
            <person name="Lang B.F."/>
            <person name="Lavin J.L."/>
            <person name="Lee S."/>
            <person name="Li W."/>
            <person name="Lindquist E."/>
            <person name="Lopez-Garcia S."/>
            <person name="Luque E.M."/>
            <person name="Marcos A.T."/>
            <person name="Martin J."/>
            <person name="McCluskey K."/>
            <person name="Medina H.R."/>
            <person name="Miralles-Duran A."/>
            <person name="Miyazaki A."/>
            <person name="Munoz-Torres E."/>
            <person name="Oguiza J.A."/>
            <person name="Ohm R."/>
            <person name="Olmedo M."/>
            <person name="Orejas M."/>
            <person name="Ortiz-Castellanos L."/>
            <person name="Pisabarro A.G."/>
            <person name="Rodriguez-Romero J."/>
            <person name="Ruiz-Herrera J."/>
            <person name="Ruiz-Vazquez R."/>
            <person name="Sanz C."/>
            <person name="Schackwitz W."/>
            <person name="Schmutz J."/>
            <person name="Shahriari M."/>
            <person name="Shelest E."/>
            <person name="Silva-Franco F."/>
            <person name="Soanes D."/>
            <person name="Syed K."/>
            <person name="Tagua V.G."/>
            <person name="Talbot N.J."/>
            <person name="Thon M."/>
            <person name="De vries R.P."/>
            <person name="Wiebenga A."/>
            <person name="Yadav J.S."/>
            <person name="Braun E.L."/>
            <person name="Baker S."/>
            <person name="Garre V."/>
            <person name="Horwitz B."/>
            <person name="Torres-Martinez S."/>
            <person name="Idnurm A."/>
            <person name="Herrera-Estrella A."/>
            <person name="Gabaldon T."/>
            <person name="Grigoriev I.V."/>
        </authorList>
    </citation>
    <scope>NUCLEOTIDE SEQUENCE [LARGE SCALE GENOMIC DNA]</scope>
    <source>
        <strain evidence="12">NRRL 1555(-)</strain>
    </source>
</reference>
<dbReference type="SMART" id="SM00233">
    <property type="entry name" value="PH"/>
    <property type="match status" value="1"/>
</dbReference>
<evidence type="ECO:0000256" key="7">
    <source>
        <dbReference type="SAM" id="Coils"/>
    </source>
</evidence>
<keyword evidence="5" id="KW-1133">Transmembrane helix</keyword>
<protein>
    <submittedName>
        <fullName evidence="11">Uncharacterized protein</fullName>
    </submittedName>
</protein>
<gene>
    <name evidence="11" type="ORF">PHYBLDRAFT_143536</name>
</gene>
<feature type="compositionally biased region" description="Acidic residues" evidence="8">
    <location>
        <begin position="1135"/>
        <end position="1150"/>
    </location>
</feature>
<feature type="compositionally biased region" description="Polar residues" evidence="8">
    <location>
        <begin position="859"/>
        <end position="874"/>
    </location>
</feature>
<dbReference type="InParanoid" id="A0A167N801"/>
<organism evidence="11 12">
    <name type="scientific">Phycomyces blakesleeanus (strain ATCC 8743b / DSM 1359 / FGSC 10004 / NBRC 33097 / NRRL 1555)</name>
    <dbReference type="NCBI Taxonomy" id="763407"/>
    <lineage>
        <taxon>Eukaryota</taxon>
        <taxon>Fungi</taxon>
        <taxon>Fungi incertae sedis</taxon>
        <taxon>Mucoromycota</taxon>
        <taxon>Mucoromycotina</taxon>
        <taxon>Mucoromycetes</taxon>
        <taxon>Mucorales</taxon>
        <taxon>Phycomycetaceae</taxon>
        <taxon>Phycomyces</taxon>
    </lineage>
</organism>
<evidence type="ECO:0000256" key="4">
    <source>
        <dbReference type="ARBA" id="ARBA00022833"/>
    </source>
</evidence>
<dbReference type="Pfam" id="PF16016">
    <property type="entry name" value="VASt"/>
    <property type="match status" value="1"/>
</dbReference>
<comment type="subcellular location">
    <subcellularLocation>
        <location evidence="1">Membrane</location>
    </subcellularLocation>
</comment>
<dbReference type="GeneID" id="28991910"/>
<evidence type="ECO:0000313" key="12">
    <source>
        <dbReference type="Proteomes" id="UP000077315"/>
    </source>
</evidence>
<evidence type="ECO:0000256" key="2">
    <source>
        <dbReference type="ARBA" id="ARBA00022692"/>
    </source>
</evidence>
<dbReference type="GO" id="GO:0046872">
    <property type="term" value="F:metal ion binding"/>
    <property type="evidence" value="ECO:0007669"/>
    <property type="project" value="UniProtKB-KW"/>
</dbReference>
<dbReference type="OrthoDB" id="10070851at2759"/>
<evidence type="ECO:0000256" key="8">
    <source>
        <dbReference type="SAM" id="MobiDB-lite"/>
    </source>
</evidence>
<feature type="region of interest" description="Disordered" evidence="8">
    <location>
        <begin position="852"/>
        <end position="874"/>
    </location>
</feature>
<feature type="region of interest" description="Disordered" evidence="8">
    <location>
        <begin position="431"/>
        <end position="473"/>
    </location>
</feature>
<dbReference type="Pfam" id="PF00169">
    <property type="entry name" value="PH"/>
    <property type="match status" value="1"/>
</dbReference>
<dbReference type="InterPro" id="IPR004148">
    <property type="entry name" value="BAR_dom"/>
</dbReference>
<feature type="domain" description="PH" evidence="9">
    <location>
        <begin position="298"/>
        <end position="425"/>
    </location>
</feature>
<name>A0A167N801_PHYB8</name>
<feature type="compositionally biased region" description="Pro residues" evidence="8">
    <location>
        <begin position="908"/>
        <end position="918"/>
    </location>
</feature>
<dbReference type="Proteomes" id="UP000077315">
    <property type="component" value="Unassembled WGS sequence"/>
</dbReference>
<evidence type="ECO:0000256" key="3">
    <source>
        <dbReference type="ARBA" id="ARBA00022723"/>
    </source>
</evidence>
<feature type="region of interest" description="Disordered" evidence="8">
    <location>
        <begin position="1135"/>
        <end position="1221"/>
    </location>
</feature>
<keyword evidence="2" id="KW-0812">Transmembrane</keyword>
<feature type="compositionally biased region" description="Polar residues" evidence="8">
    <location>
        <begin position="1158"/>
        <end position="1167"/>
    </location>
</feature>
<feature type="coiled-coil region" evidence="7">
    <location>
        <begin position="126"/>
        <end position="153"/>
    </location>
</feature>
<keyword evidence="6" id="KW-0472">Membrane</keyword>
<proteinExistence type="predicted"/>
<dbReference type="RefSeq" id="XP_018293319.1">
    <property type="nucleotide sequence ID" value="XM_018431004.1"/>
</dbReference>
<sequence>MISQHTNQPTLLTLHDAITDSPVYRTNVHHYDEQLDHLEKWLDSLSRHLKLYTEKINKLNLETDIVCQRVVPVGIESALIDPDVTMPILKTFANALKAGLSFKSKLVSDLEENLVQPLQQFMKTHLKDFKAFRKQHEKALEQYEIQLSRHATQGKNKEPSALREEAFRLYEARKAYIHMSGEHVVRIIKFRSLLEHCLVERFSAATTAHKEFDVDRQMWDNLDTILVSWRQWLVDDKRTCIYQLKKHELAREKLEMEYLSEIEPFRQLEYYGDSEVTLATQEKHATQAPPSLSDDHQSSSKWGYLFVRSSTHSTWTRKWFFLHNGYIGFCSTSIKNKEGNTVTLDERIPVLMCTIQPLKDADRRFCFEISCQKYGSIKTSTHTGLHIIMANTVFFSLKKRITYIAQAERKQDVQSWIDAFETSRSVLIRRNSIPPRRASSDGSHRSITSQSDSDSMPSRSPGVVSAKSRSTTEVTTPIDIPAILSTTPTSPLSSIPGFTHIQGIQSISPFNSILKSPKKMSLDKIGTSNVSLVMLSTSFEFEYISLSESISLTPLLVWGAASSQIRMTNSLTNQLFPLWGIPWTIAFMTVQFLSNTDTSSAPSSKLLTEKEVIWPIRPKDVVETRKVNIVDYAPQLEVHNQGLRSLFSGVAESEVVLDVFVCSLRKKPTESDFKSPTSPTSPVVNSLLSQITTAYQSSSSELGFAYTGRAFVTQETFWFYSTILMTCIHTVAVRLQDIKEVRVVKDLVLSSEEDNQNGFSCCALVIELVDETKGPVTFSSIVSDIDSIANKLRFMVSNAKAKSTDLNKLYQEIQRISETNSGKVFQENMVSSDRSTYNIFGAETTSLPAPIAASESKSRTGNIRNGINSLRSKQSEALGTTLSLTKKVLKRDRSTKAPNTLTVETKKPIPPPVDPDALPPSIKTPTSPCSCECSDHLDRLESECEFPISAKRLFELMFSDKYNGAPTDGGVWKAKNESVDGHDLRVTNWGQEDDKTTRTLKYIMPVTNPIVRLKEAEVVENQVIIKQDPYLCYVVQISTKTAALPYADAFIPSVRYCITWVGPSKCKLACYMGVAWVKSVMLRSVITRAALKAMGESVCLFVDILREEADKVAERVDEERRVIFSGNVDCAPVEDVDEADDSQGLEESVENEDRKDFSNFSYTSGISKTDFHTNYTDDEENEDPPRQSTENRRIDDHQTHSNMVTSSGCTSSPALPPPRNSILVSRSTVEKPKTKSSVKLRRKAKKDEFTAGWGSKVPLLSMVALVSGALLLWIWLSRIRANVQPEVIEVGTNNSMKTNNRSIRVISKAVYLKDLETGVLENHMLPPYSKAESFQKFLKQKRTDDISTVQHQWFSGKNYKMAIELDSSRERIAVMRHDVLTIFRMLNKVDTQLLENEYMNWLMDNRQKCKKQSSNAYDLVQCDHIDAQLLEFNE</sequence>
<evidence type="ECO:0000256" key="1">
    <source>
        <dbReference type="ARBA" id="ARBA00004370"/>
    </source>
</evidence>
<dbReference type="STRING" id="763407.A0A167N801"/>
<evidence type="ECO:0000256" key="6">
    <source>
        <dbReference type="ARBA" id="ARBA00023136"/>
    </source>
</evidence>
<keyword evidence="3" id="KW-0479">Metal-binding</keyword>
<dbReference type="InterPro" id="IPR001849">
    <property type="entry name" value="PH_domain"/>
</dbReference>
<dbReference type="GO" id="GO:0016020">
    <property type="term" value="C:membrane"/>
    <property type="evidence" value="ECO:0007669"/>
    <property type="project" value="UniProtKB-SubCell"/>
</dbReference>
<dbReference type="InterPro" id="IPR027267">
    <property type="entry name" value="AH/BAR_dom_sf"/>
</dbReference>
<feature type="region of interest" description="Disordered" evidence="8">
    <location>
        <begin position="890"/>
        <end position="925"/>
    </location>
</feature>
<dbReference type="InterPro" id="IPR031968">
    <property type="entry name" value="VASt"/>
</dbReference>
<dbReference type="VEuPathDB" id="FungiDB:PHYBLDRAFT_143536"/>
<dbReference type="InterPro" id="IPR011993">
    <property type="entry name" value="PH-like_dom_sf"/>
</dbReference>
<dbReference type="EMBL" id="KV440977">
    <property type="protein sequence ID" value="OAD75279.1"/>
    <property type="molecule type" value="Genomic_DNA"/>
</dbReference>
<evidence type="ECO:0000259" key="9">
    <source>
        <dbReference type="PROSITE" id="PS50003"/>
    </source>
</evidence>
<dbReference type="SUPFAM" id="SSF103657">
    <property type="entry name" value="BAR/IMD domain-like"/>
    <property type="match status" value="1"/>
</dbReference>
<evidence type="ECO:0000256" key="5">
    <source>
        <dbReference type="ARBA" id="ARBA00022989"/>
    </source>
</evidence>
<feature type="domain" description="VASt" evidence="10">
    <location>
        <begin position="937"/>
        <end position="1113"/>
    </location>
</feature>
<keyword evidence="4" id="KW-0862">Zinc</keyword>
<dbReference type="SUPFAM" id="SSF50729">
    <property type="entry name" value="PH domain-like"/>
    <property type="match status" value="1"/>
</dbReference>
<dbReference type="PANTHER" id="PTHR23180">
    <property type="entry name" value="CENTAURIN/ARF"/>
    <property type="match status" value="1"/>
</dbReference>
<evidence type="ECO:0000259" key="10">
    <source>
        <dbReference type="PROSITE" id="PS51778"/>
    </source>
</evidence>
<dbReference type="Gene3D" id="1.20.1270.60">
    <property type="entry name" value="Arfaptin homology (AH) domain/BAR domain"/>
    <property type="match status" value="1"/>
</dbReference>
<feature type="compositionally biased region" description="Polar residues" evidence="8">
    <location>
        <begin position="1200"/>
        <end position="1213"/>
    </location>
</feature>
<accession>A0A167N801</accession>
<feature type="compositionally biased region" description="Low complexity" evidence="8">
    <location>
        <begin position="445"/>
        <end position="461"/>
    </location>
</feature>
<dbReference type="PROSITE" id="PS51778">
    <property type="entry name" value="VAST"/>
    <property type="match status" value="1"/>
</dbReference>
<keyword evidence="7" id="KW-0175">Coiled coil</keyword>
<dbReference type="Gene3D" id="2.30.29.30">
    <property type="entry name" value="Pleckstrin-homology domain (PH domain)/Phosphotyrosine-binding domain (PTB)"/>
    <property type="match status" value="1"/>
</dbReference>
<dbReference type="GO" id="GO:0005096">
    <property type="term" value="F:GTPase activator activity"/>
    <property type="evidence" value="ECO:0007669"/>
    <property type="project" value="InterPro"/>
</dbReference>
<feature type="compositionally biased region" description="Basic and acidic residues" evidence="8">
    <location>
        <begin position="1183"/>
        <end position="1199"/>
    </location>
</feature>
<dbReference type="GO" id="GO:0005737">
    <property type="term" value="C:cytoplasm"/>
    <property type="evidence" value="ECO:0007669"/>
    <property type="project" value="InterPro"/>
</dbReference>
<dbReference type="PANTHER" id="PTHR23180:SF160">
    <property type="entry name" value="ADP-RIBOSYLATION FACTOR GTPASE-ACTIVATING PROTEIN EFFECTOR PROTEIN 1"/>
    <property type="match status" value="1"/>
</dbReference>
<dbReference type="PROSITE" id="PS50003">
    <property type="entry name" value="PH_DOMAIN"/>
    <property type="match status" value="1"/>
</dbReference>